<evidence type="ECO:0000313" key="6">
    <source>
        <dbReference type="Ensembl" id="ENSPMRP00000013921.1"/>
    </source>
</evidence>
<dbReference type="PROSITE" id="PS50088">
    <property type="entry name" value="ANK_REPEAT"/>
    <property type="match status" value="2"/>
</dbReference>
<feature type="region of interest" description="Disordered" evidence="5">
    <location>
        <begin position="196"/>
        <end position="234"/>
    </location>
</feature>
<dbReference type="Proteomes" id="UP000472272">
    <property type="component" value="Chromosome 6"/>
</dbReference>
<dbReference type="SUPFAM" id="SSF48403">
    <property type="entry name" value="Ankyrin repeat"/>
    <property type="match status" value="1"/>
</dbReference>
<dbReference type="PANTHER" id="PTHR14491">
    <property type="entry name" value="SOSONDOWAH, ISOFORM G"/>
    <property type="match status" value="1"/>
</dbReference>
<keyword evidence="2 4" id="KW-0040">ANK repeat</keyword>
<evidence type="ECO:0000256" key="3">
    <source>
        <dbReference type="ARBA" id="ARBA00038122"/>
    </source>
</evidence>
<evidence type="ECO:0000256" key="2">
    <source>
        <dbReference type="ARBA" id="ARBA00023043"/>
    </source>
</evidence>
<feature type="compositionally biased region" description="Acidic residues" evidence="5">
    <location>
        <begin position="204"/>
        <end position="214"/>
    </location>
</feature>
<gene>
    <name evidence="6" type="primary">LOC114599896</name>
</gene>
<feature type="repeat" description="ANK" evidence="4">
    <location>
        <begin position="77"/>
        <end position="109"/>
    </location>
</feature>
<name>A0A670IQF0_PODMU</name>
<reference evidence="6 7" key="1">
    <citation type="journal article" date="2019" name="Proc. Natl. Acad. Sci. U.S.A.">
        <title>Regulatory changes in pterin and carotenoid genes underlie balanced color polymorphisms in the wall lizard.</title>
        <authorList>
            <person name="Andrade P."/>
            <person name="Pinho C."/>
            <person name="Perez I de Lanuza G."/>
            <person name="Afonso S."/>
            <person name="Brejcha J."/>
            <person name="Rubin C.J."/>
            <person name="Wallerman O."/>
            <person name="Pereira P."/>
            <person name="Sabatino S.J."/>
            <person name="Bellati A."/>
            <person name="Pellitteri-Rosa D."/>
            <person name="Bosakova Z."/>
            <person name="Bunikis I."/>
            <person name="Carretero M.A."/>
            <person name="Feiner N."/>
            <person name="Marsik P."/>
            <person name="Pauperio F."/>
            <person name="Salvi D."/>
            <person name="Soler L."/>
            <person name="While G.M."/>
            <person name="Uller T."/>
            <person name="Font E."/>
            <person name="Andersson L."/>
            <person name="Carneiro M."/>
        </authorList>
    </citation>
    <scope>NUCLEOTIDE SEQUENCE</scope>
</reference>
<reference evidence="6" key="3">
    <citation type="submission" date="2025-09" db="UniProtKB">
        <authorList>
            <consortium name="Ensembl"/>
        </authorList>
    </citation>
    <scope>IDENTIFICATION</scope>
</reference>
<dbReference type="AlphaFoldDB" id="A0A670IQF0"/>
<dbReference type="PROSITE" id="PS50297">
    <property type="entry name" value="ANK_REP_REGION"/>
    <property type="match status" value="2"/>
</dbReference>
<dbReference type="OMA" id="RWGSAND"/>
<accession>A0A670IQF0</accession>
<keyword evidence="1" id="KW-0677">Repeat</keyword>
<reference evidence="6" key="2">
    <citation type="submission" date="2025-08" db="UniProtKB">
        <authorList>
            <consortium name="Ensembl"/>
        </authorList>
    </citation>
    <scope>IDENTIFICATION</scope>
</reference>
<feature type="repeat" description="ANK" evidence="4">
    <location>
        <begin position="109"/>
        <end position="142"/>
    </location>
</feature>
<sequence length="234" mass="25421">MSAPQILVTVCDDGAPPQSDRDAADDGGGSGPGVSSPVALEPLEKEWLQAAAGGHMATLSHLLQQDPTLASKKDFTSVSTALHWAAKHGKEELVTLLLGAGADVNMRAQGYTPLHIAALHGHRRLMELLIWTHGANQDVRDYSGHLAKHYLCVETPEGAPTPPRVSPELSPIRGERSRNRKLACLLLPRTIHPAQRRWGSANDLAEEEEEEEPQETPQHLAPPGSYRAVRKFSR</sequence>
<keyword evidence="7" id="KW-1185">Reference proteome</keyword>
<dbReference type="Ensembl" id="ENSPMRT00000014879.1">
    <property type="protein sequence ID" value="ENSPMRP00000013921.1"/>
    <property type="gene ID" value="ENSPMRG00000009332.1"/>
</dbReference>
<protein>
    <submittedName>
        <fullName evidence="6">Ankyrin repeat domain-containing protein SOWAHC-like</fullName>
    </submittedName>
</protein>
<dbReference type="Pfam" id="PF12796">
    <property type="entry name" value="Ank_2"/>
    <property type="match status" value="1"/>
</dbReference>
<evidence type="ECO:0000313" key="7">
    <source>
        <dbReference type="Proteomes" id="UP000472272"/>
    </source>
</evidence>
<dbReference type="GeneTree" id="ENSGT00950000183003"/>
<dbReference type="Gene3D" id="1.25.40.20">
    <property type="entry name" value="Ankyrin repeat-containing domain"/>
    <property type="match status" value="1"/>
</dbReference>
<dbReference type="InterPro" id="IPR002110">
    <property type="entry name" value="Ankyrin_rpt"/>
</dbReference>
<evidence type="ECO:0000256" key="5">
    <source>
        <dbReference type="SAM" id="MobiDB-lite"/>
    </source>
</evidence>
<evidence type="ECO:0000256" key="4">
    <source>
        <dbReference type="PROSITE-ProRule" id="PRU00023"/>
    </source>
</evidence>
<comment type="similarity">
    <text evidence="3">Belongs to the SOWAH family.</text>
</comment>
<feature type="region of interest" description="Disordered" evidence="5">
    <location>
        <begin position="1"/>
        <end position="38"/>
    </location>
</feature>
<dbReference type="PANTHER" id="PTHR14491:SF9">
    <property type="entry name" value="ANKYRIN REPEAT DOMAIN-CONTAINING PROTEIN SOWAHB-LIKE"/>
    <property type="match status" value="1"/>
</dbReference>
<evidence type="ECO:0000256" key="1">
    <source>
        <dbReference type="ARBA" id="ARBA00022737"/>
    </source>
</evidence>
<dbReference type="InterPro" id="IPR036770">
    <property type="entry name" value="Ankyrin_rpt-contain_sf"/>
</dbReference>
<proteinExistence type="inferred from homology"/>
<organism evidence="6 7">
    <name type="scientific">Podarcis muralis</name>
    <name type="common">Wall lizard</name>
    <name type="synonym">Lacerta muralis</name>
    <dbReference type="NCBI Taxonomy" id="64176"/>
    <lineage>
        <taxon>Eukaryota</taxon>
        <taxon>Metazoa</taxon>
        <taxon>Chordata</taxon>
        <taxon>Craniata</taxon>
        <taxon>Vertebrata</taxon>
        <taxon>Euteleostomi</taxon>
        <taxon>Lepidosauria</taxon>
        <taxon>Squamata</taxon>
        <taxon>Bifurcata</taxon>
        <taxon>Unidentata</taxon>
        <taxon>Episquamata</taxon>
        <taxon>Laterata</taxon>
        <taxon>Lacertibaenia</taxon>
        <taxon>Lacertidae</taxon>
        <taxon>Podarcis</taxon>
    </lineage>
</organism>
<dbReference type="SMART" id="SM00248">
    <property type="entry name" value="ANK"/>
    <property type="match status" value="2"/>
</dbReference>